<comment type="caution">
    <text evidence="1">The sequence shown here is derived from an EMBL/GenBank/DDBJ whole genome shotgun (WGS) entry which is preliminary data.</text>
</comment>
<protein>
    <submittedName>
        <fullName evidence="1">Cell division protein FtsK</fullName>
    </submittedName>
</protein>
<accession>A0ABU4MG62</accession>
<sequence>APKAEQIVTRARKMREEYGNITGHALGEGPSATVGMDVLGDVLAVMNPDEKAVWCERLADRLAQLRPDVYGEWKGENVTTTVKSWGIKTDQVWGTTDDGEGKNRRGIKRADVVAAVTRREADRLAA</sequence>
<organism evidence="1 2">
    <name type="scientific">Streptomyces caniscabiei</name>
    <dbReference type="NCBI Taxonomy" id="2746961"/>
    <lineage>
        <taxon>Bacteria</taxon>
        <taxon>Bacillati</taxon>
        <taxon>Actinomycetota</taxon>
        <taxon>Actinomycetes</taxon>
        <taxon>Kitasatosporales</taxon>
        <taxon>Streptomycetaceae</taxon>
        <taxon>Streptomyces</taxon>
    </lineage>
</organism>
<feature type="non-terminal residue" evidence="1">
    <location>
        <position position="1"/>
    </location>
</feature>
<dbReference type="EMBL" id="JARAWJ010000002">
    <property type="protein sequence ID" value="MDX3036438.1"/>
    <property type="molecule type" value="Genomic_DNA"/>
</dbReference>
<evidence type="ECO:0000313" key="1">
    <source>
        <dbReference type="EMBL" id="MDX3036438.1"/>
    </source>
</evidence>
<name>A0ABU4MG62_9ACTN</name>
<keyword evidence="1" id="KW-0132">Cell division</keyword>
<dbReference type="Proteomes" id="UP001282474">
    <property type="component" value="Unassembled WGS sequence"/>
</dbReference>
<gene>
    <name evidence="1" type="ORF">PV383_04535</name>
</gene>
<evidence type="ECO:0000313" key="2">
    <source>
        <dbReference type="Proteomes" id="UP001282474"/>
    </source>
</evidence>
<dbReference type="GO" id="GO:0051301">
    <property type="term" value="P:cell division"/>
    <property type="evidence" value="ECO:0007669"/>
    <property type="project" value="UniProtKB-KW"/>
</dbReference>
<keyword evidence="1" id="KW-0131">Cell cycle</keyword>
<reference evidence="1 2" key="1">
    <citation type="journal article" date="2023" name="Microb. Genom.">
        <title>Mesoterricola silvestris gen. nov., sp. nov., Mesoterricola sediminis sp. nov., Geothrix oryzae sp. nov., Geothrix edaphica sp. nov., Geothrix rubra sp. nov., and Geothrix limicola sp. nov., six novel members of Acidobacteriota isolated from soils.</title>
        <authorList>
            <person name="Weisberg A.J."/>
            <person name="Pearce E."/>
            <person name="Kramer C.G."/>
            <person name="Chang J.H."/>
            <person name="Clarke C.R."/>
        </authorList>
    </citation>
    <scope>NUCLEOTIDE SEQUENCE [LARGE SCALE GENOMIC DNA]</scope>
    <source>
        <strain evidence="1 2">NE20-4-1</strain>
    </source>
</reference>
<keyword evidence="2" id="KW-1185">Reference proteome</keyword>
<proteinExistence type="predicted"/>